<proteinExistence type="predicted"/>
<gene>
    <name evidence="1" type="ORF">MBM_03588</name>
</gene>
<dbReference type="InParanoid" id="K1WLK9"/>
<keyword evidence="2" id="KW-1185">Reference proteome</keyword>
<dbReference type="AlphaFoldDB" id="K1WLK9"/>
<dbReference type="Proteomes" id="UP000006753">
    <property type="component" value="Unassembled WGS sequence"/>
</dbReference>
<dbReference type="EMBL" id="JH921433">
    <property type="protein sequence ID" value="EKD18595.1"/>
    <property type="molecule type" value="Genomic_DNA"/>
</dbReference>
<sequence length="102" mass="10768">MRPAAPHPHVPYPHRINGCALRFPDCQRKNPPSSSGVPVGGKNTGAVTLNASRAGGWPELDGAIMAFYKCPAASQDSTDGIEPAVRRVLGQAGDGWEGFGWE</sequence>
<evidence type="ECO:0000313" key="1">
    <source>
        <dbReference type="EMBL" id="EKD18595.1"/>
    </source>
</evidence>
<organism evidence="1 2">
    <name type="scientific">Marssonina brunnea f. sp. multigermtubi (strain MB_m1)</name>
    <name type="common">Marssonina leaf spot fungus</name>
    <dbReference type="NCBI Taxonomy" id="1072389"/>
    <lineage>
        <taxon>Eukaryota</taxon>
        <taxon>Fungi</taxon>
        <taxon>Dikarya</taxon>
        <taxon>Ascomycota</taxon>
        <taxon>Pezizomycotina</taxon>
        <taxon>Leotiomycetes</taxon>
        <taxon>Helotiales</taxon>
        <taxon>Drepanopezizaceae</taxon>
        <taxon>Drepanopeziza</taxon>
    </lineage>
</organism>
<evidence type="ECO:0000313" key="2">
    <source>
        <dbReference type="Proteomes" id="UP000006753"/>
    </source>
</evidence>
<dbReference type="HOGENOM" id="CLU_2278062_0_0_1"/>
<protein>
    <submittedName>
        <fullName evidence="1">Uncharacterized protein</fullName>
    </submittedName>
</protein>
<reference evidence="1 2" key="1">
    <citation type="journal article" date="2012" name="BMC Genomics">
        <title>Sequencing the genome of Marssonina brunnea reveals fungus-poplar co-evolution.</title>
        <authorList>
            <person name="Zhu S."/>
            <person name="Cao Y.-Z."/>
            <person name="Jiang C."/>
            <person name="Tan B.-Y."/>
            <person name="Wang Z."/>
            <person name="Feng S."/>
            <person name="Zhang L."/>
            <person name="Su X.-H."/>
            <person name="Brejova B."/>
            <person name="Vinar T."/>
            <person name="Xu M."/>
            <person name="Wang M.-X."/>
            <person name="Zhang S.-G."/>
            <person name="Huang M.-R."/>
            <person name="Wu R."/>
            <person name="Zhou Y."/>
        </authorList>
    </citation>
    <scope>NUCLEOTIDE SEQUENCE [LARGE SCALE GENOMIC DNA]</scope>
    <source>
        <strain evidence="1 2">MB_m1</strain>
    </source>
</reference>
<name>K1WLK9_MARBU</name>
<dbReference type="KEGG" id="mbe:MBM_03588"/>
<accession>K1WLK9</accession>